<dbReference type="SUPFAM" id="SSF53613">
    <property type="entry name" value="Ribokinase-like"/>
    <property type="match status" value="1"/>
</dbReference>
<sequence length="288" mass="31523">MTNMFDVCVIGHITKDIIRVNGEVKKEQPGGTAYYTSIALNSLGLQVAVITKTSGKDRDNLLAELDDRGIAVFWQESPETTVFENIYQSANLDDRLQRVGAIAAPFTAADVAAVNAKFFHIGALTNQDIAPDFWAAASQKCHYMCLDGQGFLRQVTDTGEVVNVPWVDKQAGLSYIDILKVDRKEARLLSGEQNHETAAVVLGSYGPKEVLVTAASKGSLVYHQGKFYQIPAFPPQQTIDPTGCGDTYVAGYIYQRIRSSDLEQVGRFAAQVATRKLENFGPLTAWVP</sequence>
<feature type="domain" description="Carbohydrate kinase PfkB" evidence="4">
    <location>
        <begin position="5"/>
        <end position="281"/>
    </location>
</feature>
<dbReference type="Gene3D" id="3.40.1190.20">
    <property type="match status" value="1"/>
</dbReference>
<name>A0A7C3VM71_9CYAN</name>
<keyword evidence="2" id="KW-0808">Transferase</keyword>
<protein>
    <submittedName>
        <fullName evidence="5">Ribokinase</fullName>
    </submittedName>
</protein>
<dbReference type="Pfam" id="PF00294">
    <property type="entry name" value="PfkB"/>
    <property type="match status" value="1"/>
</dbReference>
<comment type="caution">
    <text evidence="5">The sequence shown here is derived from an EMBL/GenBank/DDBJ whole genome shotgun (WGS) entry which is preliminary data.</text>
</comment>
<dbReference type="GO" id="GO:0016301">
    <property type="term" value="F:kinase activity"/>
    <property type="evidence" value="ECO:0007669"/>
    <property type="project" value="UniProtKB-KW"/>
</dbReference>
<dbReference type="PANTHER" id="PTHR43085">
    <property type="entry name" value="HEXOKINASE FAMILY MEMBER"/>
    <property type="match status" value="1"/>
</dbReference>
<dbReference type="AlphaFoldDB" id="A0A7C3VM71"/>
<gene>
    <name evidence="5" type="ORF">ENR15_18940</name>
</gene>
<evidence type="ECO:0000259" key="4">
    <source>
        <dbReference type="Pfam" id="PF00294"/>
    </source>
</evidence>
<comment type="similarity">
    <text evidence="1">Belongs to the carbohydrate kinase PfkB family.</text>
</comment>
<organism evidence="5">
    <name type="scientific">Planktothricoides sp. SpSt-374</name>
    <dbReference type="NCBI Taxonomy" id="2282167"/>
    <lineage>
        <taxon>Bacteria</taxon>
        <taxon>Bacillati</taxon>
        <taxon>Cyanobacteriota</taxon>
        <taxon>Cyanophyceae</taxon>
        <taxon>Oscillatoriophycideae</taxon>
        <taxon>Oscillatoriales</taxon>
        <taxon>Oscillatoriaceae</taxon>
        <taxon>Planktothricoides</taxon>
    </lineage>
</organism>
<evidence type="ECO:0000256" key="1">
    <source>
        <dbReference type="ARBA" id="ARBA00010688"/>
    </source>
</evidence>
<dbReference type="InterPro" id="IPR029056">
    <property type="entry name" value="Ribokinase-like"/>
</dbReference>
<dbReference type="InterPro" id="IPR050306">
    <property type="entry name" value="PfkB_Carbo_kinase"/>
</dbReference>
<keyword evidence="3 5" id="KW-0418">Kinase</keyword>
<dbReference type="PANTHER" id="PTHR43085:SF57">
    <property type="entry name" value="CARBOHYDRATE KINASE PFKB DOMAIN-CONTAINING PROTEIN"/>
    <property type="match status" value="1"/>
</dbReference>
<evidence type="ECO:0000256" key="2">
    <source>
        <dbReference type="ARBA" id="ARBA00022679"/>
    </source>
</evidence>
<reference evidence="5" key="1">
    <citation type="journal article" date="2020" name="mSystems">
        <title>Genome- and Community-Level Interaction Insights into Carbon Utilization and Element Cycling Functions of Hydrothermarchaeota in Hydrothermal Sediment.</title>
        <authorList>
            <person name="Zhou Z."/>
            <person name="Liu Y."/>
            <person name="Xu W."/>
            <person name="Pan J."/>
            <person name="Luo Z.H."/>
            <person name="Li M."/>
        </authorList>
    </citation>
    <scope>NUCLEOTIDE SEQUENCE [LARGE SCALE GENOMIC DNA]</scope>
    <source>
        <strain evidence="5">SpSt-374</strain>
    </source>
</reference>
<accession>A0A7C3VM71</accession>
<evidence type="ECO:0000313" key="5">
    <source>
        <dbReference type="EMBL" id="HGG02657.1"/>
    </source>
</evidence>
<dbReference type="EMBL" id="DSPX01000194">
    <property type="protein sequence ID" value="HGG02657.1"/>
    <property type="molecule type" value="Genomic_DNA"/>
</dbReference>
<dbReference type="InterPro" id="IPR011611">
    <property type="entry name" value="PfkB_dom"/>
</dbReference>
<evidence type="ECO:0000256" key="3">
    <source>
        <dbReference type="ARBA" id="ARBA00022777"/>
    </source>
</evidence>
<proteinExistence type="inferred from homology"/>